<sequence length="53" mass="5961">MGNILNQGSFSTQQIATQQMESNKLTVIIIFKHLYKYTKASFSPPLTINMAVL</sequence>
<evidence type="ECO:0000313" key="1">
    <source>
        <dbReference type="EMBL" id="JAH89557.1"/>
    </source>
</evidence>
<reference evidence="1" key="2">
    <citation type="journal article" date="2015" name="Fish Shellfish Immunol.">
        <title>Early steps in the European eel (Anguilla anguilla)-Vibrio vulnificus interaction in the gills: Role of the RtxA13 toxin.</title>
        <authorList>
            <person name="Callol A."/>
            <person name="Pajuelo D."/>
            <person name="Ebbesson L."/>
            <person name="Teles M."/>
            <person name="MacKenzie S."/>
            <person name="Amaro C."/>
        </authorList>
    </citation>
    <scope>NUCLEOTIDE SEQUENCE</scope>
</reference>
<name>A0A0E9WGR5_ANGAN</name>
<proteinExistence type="predicted"/>
<accession>A0A0E9WGR5</accession>
<organism evidence="1">
    <name type="scientific">Anguilla anguilla</name>
    <name type="common">European freshwater eel</name>
    <name type="synonym">Muraena anguilla</name>
    <dbReference type="NCBI Taxonomy" id="7936"/>
    <lineage>
        <taxon>Eukaryota</taxon>
        <taxon>Metazoa</taxon>
        <taxon>Chordata</taxon>
        <taxon>Craniata</taxon>
        <taxon>Vertebrata</taxon>
        <taxon>Euteleostomi</taxon>
        <taxon>Actinopterygii</taxon>
        <taxon>Neopterygii</taxon>
        <taxon>Teleostei</taxon>
        <taxon>Anguilliformes</taxon>
        <taxon>Anguillidae</taxon>
        <taxon>Anguilla</taxon>
    </lineage>
</organism>
<dbReference type="EMBL" id="GBXM01019020">
    <property type="protein sequence ID" value="JAH89557.1"/>
    <property type="molecule type" value="Transcribed_RNA"/>
</dbReference>
<reference evidence="1" key="1">
    <citation type="submission" date="2014-11" db="EMBL/GenBank/DDBJ databases">
        <authorList>
            <person name="Amaro Gonzalez C."/>
        </authorList>
    </citation>
    <scope>NUCLEOTIDE SEQUENCE</scope>
</reference>
<dbReference type="AlphaFoldDB" id="A0A0E9WGR5"/>
<protein>
    <submittedName>
        <fullName evidence="1">Uncharacterized protein</fullName>
    </submittedName>
</protein>